<dbReference type="InterPro" id="IPR031656">
    <property type="entry name" value="DAO_C"/>
</dbReference>
<dbReference type="Gene3D" id="1.10.8.870">
    <property type="entry name" value="Alpha-glycerophosphate oxidase, cap domain"/>
    <property type="match status" value="1"/>
</dbReference>
<gene>
    <name evidence="9" type="ORF">CDV26_01240</name>
</gene>
<comment type="similarity">
    <text evidence="2">Belongs to the FAD-dependent glycerol-3-phosphate dehydrogenase family.</text>
</comment>
<evidence type="ECO:0000259" key="7">
    <source>
        <dbReference type="Pfam" id="PF01266"/>
    </source>
</evidence>
<dbReference type="InterPro" id="IPR006076">
    <property type="entry name" value="FAD-dep_OxRdtase"/>
</dbReference>
<dbReference type="Gene3D" id="3.30.9.10">
    <property type="entry name" value="D-Amino Acid Oxidase, subunit A, domain 2"/>
    <property type="match status" value="1"/>
</dbReference>
<keyword evidence="4" id="KW-0319">Glycerol metabolism</keyword>
<feature type="domain" description="Alpha-glycerophosphate oxidase C-terminal" evidence="8">
    <location>
        <begin position="403"/>
        <end position="486"/>
    </location>
</feature>
<dbReference type="PANTHER" id="PTHR11985">
    <property type="entry name" value="GLYCEROL-3-PHOSPHATE DEHYDROGENASE"/>
    <property type="match status" value="1"/>
</dbReference>
<accession>A0ABN5B0U8</accession>
<keyword evidence="3" id="KW-0285">Flavoprotein</keyword>
<evidence type="ECO:0000313" key="9">
    <source>
        <dbReference type="EMBL" id="ASG67193.1"/>
    </source>
</evidence>
<evidence type="ECO:0000256" key="4">
    <source>
        <dbReference type="ARBA" id="ARBA00022798"/>
    </source>
</evidence>
<dbReference type="EMBL" id="CP022132">
    <property type="protein sequence ID" value="ASG67193.1"/>
    <property type="molecule type" value="Genomic_DNA"/>
</dbReference>
<feature type="domain" description="FAD dependent oxidoreductase" evidence="7">
    <location>
        <begin position="6"/>
        <end position="332"/>
    </location>
</feature>
<dbReference type="SUPFAM" id="SSF51905">
    <property type="entry name" value="FAD/NAD(P)-binding domain"/>
    <property type="match status" value="1"/>
</dbReference>
<dbReference type="Proteomes" id="UP000249910">
    <property type="component" value="Chromosome"/>
</dbReference>
<keyword evidence="6" id="KW-0560">Oxidoreductase</keyword>
<evidence type="ECO:0000313" key="10">
    <source>
        <dbReference type="Proteomes" id="UP000249910"/>
    </source>
</evidence>
<dbReference type="Gene3D" id="3.50.50.60">
    <property type="entry name" value="FAD/NAD(P)-binding domain"/>
    <property type="match status" value="1"/>
</dbReference>
<organism evidence="9 10">
    <name type="scientific">Francisella halioticida</name>
    <dbReference type="NCBI Taxonomy" id="549298"/>
    <lineage>
        <taxon>Bacteria</taxon>
        <taxon>Pseudomonadati</taxon>
        <taxon>Pseudomonadota</taxon>
        <taxon>Gammaproteobacteria</taxon>
        <taxon>Thiotrichales</taxon>
        <taxon>Francisellaceae</taxon>
        <taxon>Francisella</taxon>
    </lineage>
</organism>
<dbReference type="RefSeq" id="WP_088771748.1">
    <property type="nucleotide sequence ID" value="NZ_AP023082.1"/>
</dbReference>
<dbReference type="InterPro" id="IPR000447">
    <property type="entry name" value="G3P_DH_FAD-dep"/>
</dbReference>
<comment type="cofactor">
    <cofactor evidence="1">
        <name>FAD</name>
        <dbReference type="ChEBI" id="CHEBI:57692"/>
    </cofactor>
</comment>
<dbReference type="InterPro" id="IPR038299">
    <property type="entry name" value="DAO_C_sf"/>
</dbReference>
<reference evidence="9 10" key="1">
    <citation type="submission" date="2017-06" db="EMBL/GenBank/DDBJ databases">
        <title>Complete genome of Francisella halioticida.</title>
        <authorList>
            <person name="Sjodin A."/>
        </authorList>
    </citation>
    <scope>NUCLEOTIDE SEQUENCE [LARGE SCALE GENOMIC DNA]</scope>
    <source>
        <strain evidence="9 10">DSM 23729</strain>
    </source>
</reference>
<evidence type="ECO:0000259" key="8">
    <source>
        <dbReference type="Pfam" id="PF16901"/>
    </source>
</evidence>
<dbReference type="Pfam" id="PF01266">
    <property type="entry name" value="DAO"/>
    <property type="match status" value="1"/>
</dbReference>
<evidence type="ECO:0000256" key="2">
    <source>
        <dbReference type="ARBA" id="ARBA00007330"/>
    </source>
</evidence>
<evidence type="ECO:0000256" key="3">
    <source>
        <dbReference type="ARBA" id="ARBA00022630"/>
    </source>
</evidence>
<dbReference type="PRINTS" id="PR01001">
    <property type="entry name" value="FADG3PDH"/>
</dbReference>
<proteinExistence type="inferred from homology"/>
<keyword evidence="10" id="KW-1185">Reference proteome</keyword>
<keyword evidence="5" id="KW-0274">FAD</keyword>
<sequence length="509" mass="57961">MQDNYDIIIIGGGATGFGCAVEAVSRGYKTLLLEAYDFGKGTSSKSTKIIHGGLRYLENFDFALVKEGLKERFSFLHNAPHLTHRQSYLIPTRSYFETIKYTIGVKMYEFLSGKYKIGKSYNLNKKQTLAELPNIEDSKLKKSLIYYDGQFDDTRLLISLMKTFESKDGVALNYHKVENVFSSTSSRLDTVKVLDTLSGEQKEFTAKHIINATGTFTDKTIDIANQQESHKYVSVAQGTHIVFDRNKFPTEHAILIPETDDGRVLFILPWHEHLIVGTTDIKKEAPSIEPKADKQEIDFILETFNQYAKEKATIADIRSVYCGQRPLVTPKRAKNSAKISRKHEIVESKDGLITVVGGKWTIFRRMGQDVIDYIESKKIAQKISKTSDELLVDAIDSKEVYPLRVYGKNVNKIKDIQEEIDSSELLHKDLPYYQAEVVYHARYEKAKTVEDVLARRTRAAFLDIKASIEASSVVARLMAKELGKDRSWQSQQVEDFKKFAKNFDVKELI</sequence>
<dbReference type="Pfam" id="PF16901">
    <property type="entry name" value="DAO_C"/>
    <property type="match status" value="1"/>
</dbReference>
<evidence type="ECO:0000256" key="5">
    <source>
        <dbReference type="ARBA" id="ARBA00022827"/>
    </source>
</evidence>
<evidence type="ECO:0000256" key="6">
    <source>
        <dbReference type="ARBA" id="ARBA00023002"/>
    </source>
</evidence>
<dbReference type="PANTHER" id="PTHR11985:SF35">
    <property type="entry name" value="ANAEROBIC GLYCEROL-3-PHOSPHATE DEHYDROGENASE SUBUNIT A"/>
    <property type="match status" value="1"/>
</dbReference>
<name>A0ABN5B0U8_9GAMM</name>
<protein>
    <submittedName>
        <fullName evidence="9">Glycerol-3-phosphate dehydrogenase</fullName>
    </submittedName>
</protein>
<evidence type="ECO:0000256" key="1">
    <source>
        <dbReference type="ARBA" id="ARBA00001974"/>
    </source>
</evidence>
<dbReference type="InterPro" id="IPR036188">
    <property type="entry name" value="FAD/NAD-bd_sf"/>
</dbReference>